<dbReference type="RefSeq" id="WP_055733220.1">
    <property type="nucleotide sequence ID" value="NZ_BMDY01000015.1"/>
</dbReference>
<keyword evidence="2" id="KW-1185">Reference proteome</keyword>
<evidence type="ECO:0000313" key="2">
    <source>
        <dbReference type="Proteomes" id="UP000651977"/>
    </source>
</evidence>
<proteinExistence type="predicted"/>
<dbReference type="Pfam" id="PF13617">
    <property type="entry name" value="Lipoprotein_19"/>
    <property type="match status" value="1"/>
</dbReference>
<evidence type="ECO:0000313" key="1">
    <source>
        <dbReference type="EMBL" id="GGB11196.1"/>
    </source>
</evidence>
<protein>
    <recommendedName>
        <fullName evidence="3">YnbE-like lipoprotein</fullName>
    </recommendedName>
</protein>
<evidence type="ECO:0008006" key="3">
    <source>
        <dbReference type="Google" id="ProtNLM"/>
    </source>
</evidence>
<dbReference type="EMBL" id="BMDY01000015">
    <property type="protein sequence ID" value="GGB11196.1"/>
    <property type="molecule type" value="Genomic_DNA"/>
</dbReference>
<organism evidence="1 2">
    <name type="scientific">Agarivorans gilvus</name>
    <dbReference type="NCBI Taxonomy" id="680279"/>
    <lineage>
        <taxon>Bacteria</taxon>
        <taxon>Pseudomonadati</taxon>
        <taxon>Pseudomonadota</taxon>
        <taxon>Gammaproteobacteria</taxon>
        <taxon>Alteromonadales</taxon>
        <taxon>Alteromonadaceae</taxon>
        <taxon>Agarivorans</taxon>
    </lineage>
</organism>
<comment type="caution">
    <text evidence="1">The sequence shown here is derived from an EMBL/GenBank/DDBJ whole genome shotgun (WGS) entry which is preliminary data.</text>
</comment>
<accession>A0ABQ1I4E1</accession>
<name>A0ABQ1I4E1_9ALTE</name>
<dbReference type="Proteomes" id="UP000651977">
    <property type="component" value="Unassembled WGS sequence"/>
</dbReference>
<sequence length="62" mass="6869">MDRRTLCATLALSLGLVACTPKVEVAVDKPITVNLNVKIDHEIRVRVDKQLDDLFSDDSGLF</sequence>
<reference evidence="2" key="1">
    <citation type="journal article" date="2019" name="Int. J. Syst. Evol. Microbiol.">
        <title>The Global Catalogue of Microorganisms (GCM) 10K type strain sequencing project: providing services to taxonomists for standard genome sequencing and annotation.</title>
        <authorList>
            <consortium name="The Broad Institute Genomics Platform"/>
            <consortium name="The Broad Institute Genome Sequencing Center for Infectious Disease"/>
            <person name="Wu L."/>
            <person name="Ma J."/>
        </authorList>
    </citation>
    <scope>NUCLEOTIDE SEQUENCE [LARGE SCALE GENOMIC DNA]</scope>
    <source>
        <strain evidence="2">CGMCC 1.10131</strain>
    </source>
</reference>
<dbReference type="PROSITE" id="PS51257">
    <property type="entry name" value="PROKAR_LIPOPROTEIN"/>
    <property type="match status" value="1"/>
</dbReference>
<dbReference type="InterPro" id="IPR025985">
    <property type="entry name" value="YnbE"/>
</dbReference>
<gene>
    <name evidence="1" type="ORF">GCM10007414_25790</name>
</gene>